<sequence length="66" mass="7357">MTPRKVERPETRPTTTRQTRFVGLEPSLDEVLGDPITHKLMASDGVDLSELTGLIAQSRRNLRVGL</sequence>
<evidence type="ECO:0000313" key="2">
    <source>
        <dbReference type="Proteomes" id="UP000295304"/>
    </source>
</evidence>
<keyword evidence="2" id="KW-1185">Reference proteome</keyword>
<dbReference type="OrthoDB" id="7365062at2"/>
<proteinExistence type="predicted"/>
<name>A0A4R3JEJ9_9PROT</name>
<dbReference type="Proteomes" id="UP000295304">
    <property type="component" value="Unassembled WGS sequence"/>
</dbReference>
<reference evidence="1 2" key="1">
    <citation type="submission" date="2019-03" db="EMBL/GenBank/DDBJ databases">
        <title>Genomic Encyclopedia of Type Strains, Phase IV (KMG-IV): sequencing the most valuable type-strain genomes for metagenomic binning, comparative biology and taxonomic classification.</title>
        <authorList>
            <person name="Goeker M."/>
        </authorList>
    </citation>
    <scope>NUCLEOTIDE SEQUENCE [LARGE SCALE GENOMIC DNA]</scope>
    <source>
        <strain evidence="1 2">DSM 101688</strain>
    </source>
</reference>
<evidence type="ECO:0000313" key="1">
    <source>
        <dbReference type="EMBL" id="TCS63653.1"/>
    </source>
</evidence>
<protein>
    <submittedName>
        <fullName evidence="1">Uncharacterized protein</fullName>
    </submittedName>
</protein>
<dbReference type="RefSeq" id="WP_132938614.1">
    <property type="nucleotide sequence ID" value="NZ_CP119676.1"/>
</dbReference>
<dbReference type="AlphaFoldDB" id="A0A4R3JEJ9"/>
<organism evidence="1 2">
    <name type="scientific">Varunaivibrio sulfuroxidans</name>
    <dbReference type="NCBI Taxonomy" id="1773489"/>
    <lineage>
        <taxon>Bacteria</taxon>
        <taxon>Pseudomonadati</taxon>
        <taxon>Pseudomonadota</taxon>
        <taxon>Alphaproteobacteria</taxon>
        <taxon>Rhodospirillales</taxon>
        <taxon>Magnetovibrionaceae</taxon>
        <taxon>Varunaivibrio</taxon>
    </lineage>
</organism>
<gene>
    <name evidence="1" type="ORF">EDD55_103276</name>
</gene>
<dbReference type="EMBL" id="SLZW01000003">
    <property type="protein sequence ID" value="TCS63653.1"/>
    <property type="molecule type" value="Genomic_DNA"/>
</dbReference>
<accession>A0A4R3JEJ9</accession>
<comment type="caution">
    <text evidence="1">The sequence shown here is derived from an EMBL/GenBank/DDBJ whole genome shotgun (WGS) entry which is preliminary data.</text>
</comment>